<dbReference type="GO" id="GO:0030036">
    <property type="term" value="P:actin cytoskeleton organization"/>
    <property type="evidence" value="ECO:0007669"/>
    <property type="project" value="EnsemblFungi"/>
</dbReference>
<dbReference type="OrthoDB" id="45518at2759"/>
<dbReference type="SUPFAM" id="SSF52833">
    <property type="entry name" value="Thioredoxin-like"/>
    <property type="match status" value="1"/>
</dbReference>
<dbReference type="AlphaFoldDB" id="A0A086TDV0"/>
<name>A0A086TDV0_HAPC1</name>
<dbReference type="GO" id="GO:0006457">
    <property type="term" value="P:protein folding"/>
    <property type="evidence" value="ECO:0007669"/>
    <property type="project" value="EnsemblFungi"/>
</dbReference>
<reference evidence="5" key="1">
    <citation type="journal article" date="2014" name="Genome Announc.">
        <title>Genome sequence and annotation of Acremonium chrysogenum, producer of the beta-lactam antibiotic cephalosporin C.</title>
        <authorList>
            <person name="Terfehr D."/>
            <person name="Dahlmann T.A."/>
            <person name="Specht T."/>
            <person name="Zadra I."/>
            <person name="Kuernsteiner H."/>
            <person name="Kueck U."/>
        </authorList>
    </citation>
    <scope>NUCLEOTIDE SEQUENCE [LARGE SCALE GENOMIC DNA]</scope>
    <source>
        <strain evidence="5">ATCC 11550 / CBS 779.69 / DSM 880 / IAM 14645 / JCM 23072 / IMI 49137</strain>
    </source>
</reference>
<dbReference type="GO" id="GO:0005737">
    <property type="term" value="C:cytoplasm"/>
    <property type="evidence" value="ECO:0007669"/>
    <property type="project" value="EnsemblFungi"/>
</dbReference>
<sequence length="259" mass="29188">MAAPQDQRIAVPIDDPNADTEWNDILRKQGVIPERPPSPTPMIEEAILEGRRLAHENRLEGKDLDELDELEDDEDEEFLEQYRKKRMAELGALQKKAVHGSVYPISKPEYQREVTDASKNGPVFVNLTSAMGTNVESKILTELWRQAAEEYGDVKFCEIRASQAIENYPDRNCPTILVYKDGDIVKQIVTLMTMGGVRTNMQNVDSLLVEVGAVPESDMRVVKRRRAAEDAEEERLLGGKTIKTGTAGRNDDDDDSDWD</sequence>
<dbReference type="CDD" id="cd02988">
    <property type="entry name" value="Phd_like_VIAF"/>
    <property type="match status" value="1"/>
</dbReference>
<dbReference type="STRING" id="857340.A0A086TDV0"/>
<dbReference type="InterPro" id="IPR036249">
    <property type="entry name" value="Thioredoxin-like_sf"/>
</dbReference>
<dbReference type="PANTHER" id="PTHR45809">
    <property type="entry name" value="VIRAL IAP-ASSOCIATED FACTOR HOMOLOG"/>
    <property type="match status" value="1"/>
</dbReference>
<dbReference type="InterPro" id="IPR024253">
    <property type="entry name" value="Phosducin_thioredoxin-like_dom"/>
</dbReference>
<evidence type="ECO:0000256" key="2">
    <source>
        <dbReference type="SAM" id="MobiDB-lite"/>
    </source>
</evidence>
<dbReference type="GO" id="GO:0071444">
    <property type="term" value="P:cellular response to pheromone"/>
    <property type="evidence" value="ECO:0007669"/>
    <property type="project" value="EnsemblFungi"/>
</dbReference>
<dbReference type="PANTHER" id="PTHR45809:SF3">
    <property type="entry name" value="VIRAL IAP-ASSOCIATED FACTOR HOMOLOG"/>
    <property type="match status" value="1"/>
</dbReference>
<keyword evidence="5" id="KW-1185">Reference proteome</keyword>
<dbReference type="GO" id="GO:0045944">
    <property type="term" value="P:positive regulation of transcription by RNA polymerase II"/>
    <property type="evidence" value="ECO:0007669"/>
    <property type="project" value="EnsemblFungi"/>
</dbReference>
<feature type="domain" description="Phosducin" evidence="3">
    <location>
        <begin position="71"/>
        <end position="230"/>
    </location>
</feature>
<dbReference type="HOGENOM" id="CLU_072604_1_0_1"/>
<dbReference type="EMBL" id="JPKY01000009">
    <property type="protein sequence ID" value="KFH47532.1"/>
    <property type="molecule type" value="Genomic_DNA"/>
</dbReference>
<evidence type="ECO:0000313" key="5">
    <source>
        <dbReference type="Proteomes" id="UP000029964"/>
    </source>
</evidence>
<evidence type="ECO:0000256" key="1">
    <source>
        <dbReference type="ARBA" id="ARBA00009686"/>
    </source>
</evidence>
<comment type="similarity">
    <text evidence="1">Belongs to the phosducin family.</text>
</comment>
<evidence type="ECO:0000313" key="4">
    <source>
        <dbReference type="EMBL" id="KFH47532.1"/>
    </source>
</evidence>
<protein>
    <submittedName>
        <fullName evidence="4">Phosducin-like protein-like protein</fullName>
    </submittedName>
</protein>
<proteinExistence type="inferred from homology"/>
<dbReference type="GO" id="GO:1903333">
    <property type="term" value="P:negative regulation of protein folding"/>
    <property type="evidence" value="ECO:0007669"/>
    <property type="project" value="EnsemblFungi"/>
</dbReference>
<accession>A0A086TDV0</accession>
<dbReference type="InterPro" id="IPR051498">
    <property type="entry name" value="Phosducin-like_chap/apop_reg"/>
</dbReference>
<dbReference type="Pfam" id="PF02114">
    <property type="entry name" value="Phosducin"/>
    <property type="match status" value="1"/>
</dbReference>
<dbReference type="Gene3D" id="3.40.30.10">
    <property type="entry name" value="Glutaredoxin"/>
    <property type="match status" value="1"/>
</dbReference>
<dbReference type="GO" id="GO:0051726">
    <property type="term" value="P:regulation of cell cycle"/>
    <property type="evidence" value="ECO:0007669"/>
    <property type="project" value="EnsemblFungi"/>
</dbReference>
<comment type="caution">
    <text evidence="4">The sequence shown here is derived from an EMBL/GenBank/DDBJ whole genome shotgun (WGS) entry which is preliminary data.</text>
</comment>
<dbReference type="Proteomes" id="UP000029964">
    <property type="component" value="Unassembled WGS sequence"/>
</dbReference>
<dbReference type="GO" id="GO:0031683">
    <property type="term" value="F:G-protein beta/gamma-subunit complex binding"/>
    <property type="evidence" value="ECO:0007669"/>
    <property type="project" value="EnsemblFungi"/>
</dbReference>
<gene>
    <name evidence="4" type="ORF">ACRE_016260</name>
</gene>
<dbReference type="GO" id="GO:0003779">
    <property type="term" value="F:actin binding"/>
    <property type="evidence" value="ECO:0007669"/>
    <property type="project" value="EnsemblFungi"/>
</dbReference>
<evidence type="ECO:0000259" key="3">
    <source>
        <dbReference type="Pfam" id="PF02114"/>
    </source>
</evidence>
<organism evidence="4 5">
    <name type="scientific">Hapsidospora chrysogenum (strain ATCC 11550 / CBS 779.69 / DSM 880 / IAM 14645 / JCM 23072 / IMI 49137)</name>
    <name type="common">Acremonium chrysogenum</name>
    <dbReference type="NCBI Taxonomy" id="857340"/>
    <lineage>
        <taxon>Eukaryota</taxon>
        <taxon>Fungi</taxon>
        <taxon>Dikarya</taxon>
        <taxon>Ascomycota</taxon>
        <taxon>Pezizomycotina</taxon>
        <taxon>Sordariomycetes</taxon>
        <taxon>Hypocreomycetidae</taxon>
        <taxon>Hypocreales</taxon>
        <taxon>Bionectriaceae</taxon>
        <taxon>Hapsidospora</taxon>
    </lineage>
</organism>
<feature type="region of interest" description="Disordered" evidence="2">
    <location>
        <begin position="224"/>
        <end position="259"/>
    </location>
</feature>